<proteinExistence type="predicted"/>
<dbReference type="STRING" id="1215089.BBI08_03950"/>
<evidence type="ECO:0000313" key="2">
    <source>
        <dbReference type="Proteomes" id="UP000092687"/>
    </source>
</evidence>
<name>A0A1C7DVX5_9BACL</name>
<reference evidence="2" key="2">
    <citation type="submission" date="2016-10" db="EMBL/GenBank/DDBJ databases">
        <authorList>
            <person name="See-Too W.S."/>
        </authorList>
    </citation>
    <scope>NUCLEOTIDE SEQUENCE [LARGE SCALE GENOMIC DNA]</scope>
    <source>
        <strain evidence="2">DSM 24743</strain>
    </source>
</reference>
<gene>
    <name evidence="1" type="ORF">BBI08_03950</name>
</gene>
<keyword evidence="2" id="KW-1185">Reference proteome</keyword>
<organism evidence="1 2">
    <name type="scientific">Planococcus halocryophilus</name>
    <dbReference type="NCBI Taxonomy" id="1215089"/>
    <lineage>
        <taxon>Bacteria</taxon>
        <taxon>Bacillati</taxon>
        <taxon>Bacillota</taxon>
        <taxon>Bacilli</taxon>
        <taxon>Bacillales</taxon>
        <taxon>Caryophanaceae</taxon>
        <taxon>Planococcus</taxon>
    </lineage>
</organism>
<dbReference type="KEGG" id="phc:BBI08_03950"/>
<dbReference type="EMBL" id="CP016537">
    <property type="protein sequence ID" value="ANU15448.1"/>
    <property type="molecule type" value="Genomic_DNA"/>
</dbReference>
<dbReference type="AlphaFoldDB" id="A0A1C7DVX5"/>
<reference evidence="2" key="1">
    <citation type="submission" date="2016-07" db="EMBL/GenBank/DDBJ databases">
        <authorList>
            <person name="See-Too W.S."/>
        </authorList>
    </citation>
    <scope>NUCLEOTIDE SEQUENCE [LARGE SCALE GENOMIC DNA]</scope>
    <source>
        <strain evidence="2">DSM 24743</strain>
    </source>
</reference>
<dbReference type="Proteomes" id="UP000092687">
    <property type="component" value="Chromosome"/>
</dbReference>
<accession>A0A1C7DVX5</accession>
<sequence>MKYQPFEFTNELREKITITESKLKQLRRIIFKDYHILFSRKDIEFDVFFEREGLDLFTPPYHSALSVGIVGNDDEMVHTLWIWECERSFLGLPVTTHIPGSKVSGNLSDQTSDQIEEELREVIEEFLSEV</sequence>
<evidence type="ECO:0000313" key="1">
    <source>
        <dbReference type="EMBL" id="ANU15448.1"/>
    </source>
</evidence>
<protein>
    <submittedName>
        <fullName evidence="1">Uncharacterized protein</fullName>
    </submittedName>
</protein>